<reference evidence="2 3" key="1">
    <citation type="submission" date="2019-08" db="EMBL/GenBank/DDBJ databases">
        <authorList>
            <person name="Dhanesh K."/>
            <person name="Kumar G."/>
            <person name="Sasikala C."/>
            <person name="Venkata Ramana C."/>
        </authorList>
    </citation>
    <scope>NUCLEOTIDE SEQUENCE [LARGE SCALE GENOMIC DNA]</scope>
    <source>
        <strain evidence="2 3">JC645</strain>
    </source>
</reference>
<dbReference type="Gene3D" id="1.10.620.20">
    <property type="entry name" value="Ribonucleotide Reductase, subunit A"/>
    <property type="match status" value="1"/>
</dbReference>
<name>A0A5M6DD44_9BACT</name>
<dbReference type="Proteomes" id="UP000324479">
    <property type="component" value="Unassembled WGS sequence"/>
</dbReference>
<dbReference type="AlphaFoldDB" id="A0A5M6DD44"/>
<keyword evidence="1" id="KW-0732">Signal</keyword>
<accession>A0A5M6DD44</accession>
<feature type="signal peptide" evidence="1">
    <location>
        <begin position="1"/>
        <end position="22"/>
    </location>
</feature>
<dbReference type="EMBL" id="VWOX01000003">
    <property type="protein sequence ID" value="KAA5545323.1"/>
    <property type="molecule type" value="Genomic_DNA"/>
</dbReference>
<evidence type="ECO:0000313" key="3">
    <source>
        <dbReference type="Proteomes" id="UP000324479"/>
    </source>
</evidence>
<dbReference type="GO" id="GO:0016491">
    <property type="term" value="F:oxidoreductase activity"/>
    <property type="evidence" value="ECO:0007669"/>
    <property type="project" value="InterPro"/>
</dbReference>
<dbReference type="RefSeq" id="WP_150075593.1">
    <property type="nucleotide sequence ID" value="NZ_VWOX01000003.1"/>
</dbReference>
<sequence>MKKILASLVATLVVATATTLSADVDLEGVKCVVAPRDAQESKSAEYKEGKVYFCCGNCAGKFAKAPEKYTEKANHQLVATKQYKQTACPISGRDVDETKSVTLAGTKVTFCCGNCEGKVASAEDDAAKMKLVFNDKAFEKGFAKVEKEEE</sequence>
<evidence type="ECO:0008006" key="4">
    <source>
        <dbReference type="Google" id="ProtNLM"/>
    </source>
</evidence>
<feature type="chain" id="PRO_5024387606" description="YHS domain-containing protein" evidence="1">
    <location>
        <begin position="23"/>
        <end position="150"/>
    </location>
</feature>
<proteinExistence type="predicted"/>
<organism evidence="2 3">
    <name type="scientific">Roseiconus nitratireducens</name>
    <dbReference type="NCBI Taxonomy" id="2605748"/>
    <lineage>
        <taxon>Bacteria</taxon>
        <taxon>Pseudomonadati</taxon>
        <taxon>Planctomycetota</taxon>
        <taxon>Planctomycetia</taxon>
        <taxon>Pirellulales</taxon>
        <taxon>Pirellulaceae</taxon>
        <taxon>Roseiconus</taxon>
    </lineage>
</organism>
<keyword evidence="3" id="KW-1185">Reference proteome</keyword>
<dbReference type="InterPro" id="IPR012348">
    <property type="entry name" value="RNR-like"/>
</dbReference>
<gene>
    <name evidence="2" type="ORF">FYK55_06610</name>
</gene>
<protein>
    <recommendedName>
        <fullName evidence="4">YHS domain-containing protein</fullName>
    </recommendedName>
</protein>
<evidence type="ECO:0000313" key="2">
    <source>
        <dbReference type="EMBL" id="KAA5545323.1"/>
    </source>
</evidence>
<comment type="caution">
    <text evidence="2">The sequence shown here is derived from an EMBL/GenBank/DDBJ whole genome shotgun (WGS) entry which is preliminary data.</text>
</comment>
<evidence type="ECO:0000256" key="1">
    <source>
        <dbReference type="SAM" id="SignalP"/>
    </source>
</evidence>